<protein>
    <submittedName>
        <fullName evidence="2">Uncharacterized protein</fullName>
    </submittedName>
</protein>
<feature type="region of interest" description="Disordered" evidence="1">
    <location>
        <begin position="1"/>
        <end position="59"/>
    </location>
</feature>
<accession>G2T0X9</accession>
<dbReference type="HOGENOM" id="CLU_2371017_0_0_9"/>
<dbReference type="KEGG" id="rho:RHOM_04255"/>
<organism evidence="2 3">
    <name type="scientific">Roseburia hominis (strain DSM 16839 / JCM 17582 / NCIMB 14029 / A2-183)</name>
    <dbReference type="NCBI Taxonomy" id="585394"/>
    <lineage>
        <taxon>Bacteria</taxon>
        <taxon>Bacillati</taxon>
        <taxon>Bacillota</taxon>
        <taxon>Clostridia</taxon>
        <taxon>Lachnospirales</taxon>
        <taxon>Lachnospiraceae</taxon>
        <taxon>Roseburia</taxon>
    </lineage>
</organism>
<sequence>MQSGDSTDAESAEPEGSNWSRAGRTQVKQSRKNASEAEAEDRKWSRTGGQGNGISDLDNAGLQGLYLHIVDKGSDEDSKLWMKGKASRGGESRCE</sequence>
<dbReference type="BioCyc" id="RHOM585394:G1H02-866-MONOMER"/>
<evidence type="ECO:0000313" key="3">
    <source>
        <dbReference type="Proteomes" id="UP000008178"/>
    </source>
</evidence>
<dbReference type="STRING" id="585394.RHOM_04255"/>
<dbReference type="AlphaFoldDB" id="G2T0X9"/>
<proteinExistence type="predicted"/>
<evidence type="ECO:0000256" key="1">
    <source>
        <dbReference type="SAM" id="MobiDB-lite"/>
    </source>
</evidence>
<keyword evidence="3" id="KW-1185">Reference proteome</keyword>
<gene>
    <name evidence="2" type="ordered locus">RHOM_04255</name>
</gene>
<dbReference type="EMBL" id="CP003040">
    <property type="protein sequence ID" value="AEN95973.1"/>
    <property type="molecule type" value="Genomic_DNA"/>
</dbReference>
<name>G2T0X9_ROSHA</name>
<evidence type="ECO:0000313" key="2">
    <source>
        <dbReference type="EMBL" id="AEN95973.1"/>
    </source>
</evidence>
<reference evidence="2 3" key="1">
    <citation type="journal article" date="2015" name="Genome Announc.">
        <title>Complete genome sequence of the human gut symbiont Roseburia hominis.</title>
        <authorList>
            <person name="Travis A.J."/>
            <person name="Kelly D."/>
            <person name="Flint H.J."/>
            <person name="Aminov R.I."/>
        </authorList>
    </citation>
    <scope>NUCLEOTIDE SEQUENCE [LARGE SCALE GENOMIC DNA]</scope>
    <source>
        <strain evidence="3">DSM 16839 / JCM 17582 / NCIMB 14029 / A2-183</strain>
    </source>
</reference>
<dbReference type="Proteomes" id="UP000008178">
    <property type="component" value="Chromosome"/>
</dbReference>
<feature type="region of interest" description="Disordered" evidence="1">
    <location>
        <begin position="76"/>
        <end position="95"/>
    </location>
</feature>